<keyword evidence="2 4" id="KW-0378">Hydrolase</keyword>
<dbReference type="Pfam" id="PF01301">
    <property type="entry name" value="Glyco_hydro_35"/>
    <property type="match status" value="1"/>
</dbReference>
<dbReference type="RefSeq" id="WP_075080620.1">
    <property type="nucleotide sequence ID" value="NZ_BDCO01000002.1"/>
</dbReference>
<keyword evidence="3 4" id="KW-0326">Glycosidase</keyword>
<evidence type="ECO:0000256" key="6">
    <source>
        <dbReference type="SAM" id="SignalP"/>
    </source>
</evidence>
<evidence type="ECO:0000256" key="1">
    <source>
        <dbReference type="ARBA" id="ARBA00009809"/>
    </source>
</evidence>
<evidence type="ECO:0000256" key="5">
    <source>
        <dbReference type="RuleBase" id="RU003679"/>
    </source>
</evidence>
<dbReference type="Proteomes" id="UP000076023">
    <property type="component" value="Unassembled WGS sequence"/>
</dbReference>
<comment type="catalytic activity">
    <reaction evidence="4">
        <text>Hydrolysis of terminal non-reducing beta-D-galactose residues in beta-D-galactosides.</text>
        <dbReference type="EC" id="3.2.1.23"/>
    </reaction>
</comment>
<keyword evidence="6" id="KW-0732">Signal</keyword>
<dbReference type="SUPFAM" id="SSF49785">
    <property type="entry name" value="Galactose-binding domain-like"/>
    <property type="match status" value="2"/>
</dbReference>
<dbReference type="AlphaFoldDB" id="A0A146G7V8"/>
<dbReference type="PANTHER" id="PTHR23421">
    <property type="entry name" value="BETA-GALACTOSIDASE RELATED"/>
    <property type="match status" value="1"/>
</dbReference>
<protein>
    <recommendedName>
        <fullName evidence="4">Beta-galactosidase</fullName>
        <ecNumber evidence="4">3.2.1.23</ecNumber>
    </recommendedName>
</protein>
<evidence type="ECO:0000256" key="4">
    <source>
        <dbReference type="RuleBase" id="RU000675"/>
    </source>
</evidence>
<dbReference type="Gene3D" id="3.20.20.80">
    <property type="entry name" value="Glycosidases"/>
    <property type="match status" value="1"/>
</dbReference>
<feature type="signal peptide" evidence="6">
    <location>
        <begin position="1"/>
        <end position="19"/>
    </location>
</feature>
<dbReference type="GO" id="GO:0004565">
    <property type="term" value="F:beta-galactosidase activity"/>
    <property type="evidence" value="ECO:0007669"/>
    <property type="project" value="UniProtKB-EC"/>
</dbReference>
<dbReference type="PROSITE" id="PS50022">
    <property type="entry name" value="FA58C_3"/>
    <property type="match status" value="1"/>
</dbReference>
<dbReference type="PROSITE" id="PS01182">
    <property type="entry name" value="GLYCOSYL_HYDROL_F35"/>
    <property type="match status" value="1"/>
</dbReference>
<keyword evidence="9" id="KW-1185">Reference proteome</keyword>
<dbReference type="InterPro" id="IPR019801">
    <property type="entry name" value="Glyco_hydro_35_CS"/>
</dbReference>
<evidence type="ECO:0000313" key="9">
    <source>
        <dbReference type="Proteomes" id="UP000076023"/>
    </source>
</evidence>
<dbReference type="InterPro" id="IPR048912">
    <property type="entry name" value="BetaGal1-like_ABD1"/>
</dbReference>
<dbReference type="InterPro" id="IPR017853">
    <property type="entry name" value="GH"/>
</dbReference>
<dbReference type="InterPro" id="IPR008979">
    <property type="entry name" value="Galactose-bd-like_sf"/>
</dbReference>
<evidence type="ECO:0000259" key="7">
    <source>
        <dbReference type="PROSITE" id="PS50022"/>
    </source>
</evidence>
<dbReference type="InterPro" id="IPR000421">
    <property type="entry name" value="FA58C"/>
</dbReference>
<dbReference type="EMBL" id="BDCO01000002">
    <property type="protein sequence ID" value="GAT32967.1"/>
    <property type="molecule type" value="Genomic_DNA"/>
</dbReference>
<evidence type="ECO:0000256" key="2">
    <source>
        <dbReference type="ARBA" id="ARBA00022801"/>
    </source>
</evidence>
<dbReference type="InterPro" id="IPR031330">
    <property type="entry name" value="Gly_Hdrlase_35_cat"/>
</dbReference>
<dbReference type="SUPFAM" id="SSF51445">
    <property type="entry name" value="(Trans)glycosidases"/>
    <property type="match status" value="1"/>
</dbReference>
<organism evidence="8 9">
    <name type="scientific">Terrimicrobium sacchariphilum</name>
    <dbReference type="NCBI Taxonomy" id="690879"/>
    <lineage>
        <taxon>Bacteria</taxon>
        <taxon>Pseudomonadati</taxon>
        <taxon>Verrucomicrobiota</taxon>
        <taxon>Terrimicrobiia</taxon>
        <taxon>Terrimicrobiales</taxon>
        <taxon>Terrimicrobiaceae</taxon>
        <taxon>Terrimicrobium</taxon>
    </lineage>
</organism>
<dbReference type="InterPro" id="IPR048913">
    <property type="entry name" value="BetaGal_gal-bd"/>
</dbReference>
<evidence type="ECO:0000313" key="8">
    <source>
        <dbReference type="EMBL" id="GAT32967.1"/>
    </source>
</evidence>
<comment type="caution">
    <text evidence="8">The sequence shown here is derived from an EMBL/GenBank/DDBJ whole genome shotgun (WGS) entry which is preliminary data.</text>
</comment>
<feature type="chain" id="PRO_5007524791" description="Beta-galactosidase" evidence="6">
    <location>
        <begin position="20"/>
        <end position="774"/>
    </location>
</feature>
<dbReference type="Pfam" id="PF00754">
    <property type="entry name" value="F5_F8_type_C"/>
    <property type="match status" value="1"/>
</dbReference>
<evidence type="ECO:0000256" key="3">
    <source>
        <dbReference type="ARBA" id="ARBA00023295"/>
    </source>
</evidence>
<dbReference type="InParanoid" id="A0A146G7V8"/>
<dbReference type="STRING" id="690879.TSACC_21371"/>
<accession>A0A146G7V8</accession>
<reference evidence="9" key="1">
    <citation type="journal article" date="2017" name="Genome Announc.">
        <title>Draft Genome Sequence of Terrimicrobium sacchariphilum NM-5T, a Facultative Anaerobic Soil Bacterium of the Class Spartobacteria.</title>
        <authorList>
            <person name="Qiu Y.L."/>
            <person name="Tourlousse D.M."/>
            <person name="Matsuura N."/>
            <person name="Ohashi A."/>
            <person name="Sekiguchi Y."/>
        </authorList>
    </citation>
    <scope>NUCLEOTIDE SEQUENCE [LARGE SCALE GENOMIC DNA]</scope>
    <source>
        <strain evidence="9">NM-5</strain>
    </source>
</reference>
<dbReference type="Pfam" id="PF21317">
    <property type="entry name" value="BetaGal_ABD_1"/>
    <property type="match status" value="1"/>
</dbReference>
<dbReference type="EC" id="3.2.1.23" evidence="4"/>
<comment type="similarity">
    <text evidence="1 5">Belongs to the glycosyl hydrolase 35 family.</text>
</comment>
<dbReference type="PRINTS" id="PR00742">
    <property type="entry name" value="GLHYDRLASE35"/>
</dbReference>
<dbReference type="GO" id="GO:0005975">
    <property type="term" value="P:carbohydrate metabolic process"/>
    <property type="evidence" value="ECO:0007669"/>
    <property type="project" value="InterPro"/>
</dbReference>
<dbReference type="InterPro" id="IPR001944">
    <property type="entry name" value="Glycoside_Hdrlase_35"/>
</dbReference>
<proteinExistence type="inferred from homology"/>
<name>A0A146G7V8_TERSA</name>
<sequence>MKSKILSLFLALSLNQASAAEAKHTFEIGKDAFLLDGNPIVIRCGELHSARVPREYWQDRLRRMRAMGMNAVCAYLFWNFHEWEEGKYDWKGQADVAEFCRLAQAEGLLVVLRPGPYACAEWEMGGLPWWLLKDKDIELRTRDPKFLEASKSWIKEVGRELGPLQVTKGGPIVMVQVENEYGFYGDDKEYMTELARATREAGFDVPLFACNPRVKIDVARIPELFPVVNFGSDPEGAFKALREVLPEGPLMCGEFYPGWFDTWGYPHHLGNTKGYLSDLEYMLKNKGSFSIYMAHGGTSFGLWAGADGPFKPDTSSYDYDAPISEAGWIGEKFQKTRELMSRYLEAGEKLPDAPANLPVMSVPEFSLEQSAAIFENLPTPVADRQVQNMEMYDQGRGMILYRTTIPAGPEAMLNTSPVHDFGWVFVDGRQIGILDRRRASSKVTIPARTEPQTLDLLVEAMGRVNFGRGVHDRKGLNGEISLVPKKGDKVVLENWQVFNMDLGEKMLAGLQWKKGKAMGPAFWRGTFQVGKTDDTFLDVSSWGKGVVWINGHCLGRFWAIGPTQTMYVPGPWLKKGENEVIVLDLIGPERPVLSGLEKPILDKLHPEKDFNKPSLLSKGKLLLDGLTPQWEATFENKDEAQTVRFGKTLEGRQLALEMLNSQDGGPFAVISELDLLDEHGKPLPQANWRIVYADSEELSAEDGSAANTINGQVSDFWHTAWSATKAPYPHRLILDLGVQTRIGGIRYTPRPGMKQVGRLKDYRIYVGDTLVETP</sequence>
<gene>
    <name evidence="8" type="ORF">TSACC_21371</name>
</gene>
<dbReference type="Pfam" id="PF21467">
    <property type="entry name" value="BetaGal_gal-bd"/>
    <property type="match status" value="1"/>
</dbReference>
<feature type="domain" description="F5/8 type C" evidence="7">
    <location>
        <begin position="668"/>
        <end position="774"/>
    </location>
</feature>
<dbReference type="Gene3D" id="2.60.120.260">
    <property type="entry name" value="Galactose-binding domain-like"/>
    <property type="match status" value="3"/>
</dbReference>